<dbReference type="InterPro" id="IPR009311">
    <property type="entry name" value="IFI6/IFI27-like"/>
</dbReference>
<dbReference type="EMBL" id="CAVNYO010000433">
    <property type="protein sequence ID" value="CAK5278967.1"/>
    <property type="molecule type" value="Genomic_DNA"/>
</dbReference>
<dbReference type="InterPro" id="IPR038213">
    <property type="entry name" value="IFI6/IFI27-like_sf"/>
</dbReference>
<feature type="transmembrane region" description="Helical" evidence="6">
    <location>
        <begin position="190"/>
        <end position="215"/>
    </location>
</feature>
<evidence type="ECO:0000256" key="2">
    <source>
        <dbReference type="ARBA" id="ARBA00007262"/>
    </source>
</evidence>
<protein>
    <submittedName>
        <fullName evidence="7">Uncharacterized protein</fullName>
    </submittedName>
</protein>
<dbReference type="PANTHER" id="PTHR16932:SF18">
    <property type="entry name" value="INTERFERON, ALPHA-INDUCIBLE PROTEIN 27-LIKE 2"/>
    <property type="match status" value="1"/>
</dbReference>
<keyword evidence="5 6" id="KW-0472">Membrane</keyword>
<comment type="similarity">
    <text evidence="2">Belongs to the IFI6/IFI27 family.</text>
</comment>
<keyword evidence="3 6" id="KW-0812">Transmembrane</keyword>
<dbReference type="Pfam" id="PF06140">
    <property type="entry name" value="Ifi-6-16"/>
    <property type="match status" value="1"/>
</dbReference>
<evidence type="ECO:0000256" key="4">
    <source>
        <dbReference type="ARBA" id="ARBA00022989"/>
    </source>
</evidence>
<dbReference type="GO" id="GO:0016020">
    <property type="term" value="C:membrane"/>
    <property type="evidence" value="ECO:0007669"/>
    <property type="project" value="UniProtKB-SubCell"/>
</dbReference>
<sequence length="226" mass="24164">MDPQLAFYLNDWNAPIFSGTPDESVETWLATIRLGLKFRQAPQELWVRIALHFLGEDVQRVVRATQDMMQQLEPGLDVWEWGWFTRVLMVVHERVKQDNKQEPNGTNIGGAIQELRDNHPFLAGAAALGLVAVGGAVVVPAVLVGTLNILGFTATGVAAGSAAAWIQSVAYGAAVGSGSAFAWAQSAAMGGIVVATAPVQALTAGMVGLGAYIGWGRRREEQDHTE</sequence>
<organism evidence="7 8">
    <name type="scientific">Mycena citricolor</name>
    <dbReference type="NCBI Taxonomy" id="2018698"/>
    <lineage>
        <taxon>Eukaryota</taxon>
        <taxon>Fungi</taxon>
        <taxon>Dikarya</taxon>
        <taxon>Basidiomycota</taxon>
        <taxon>Agaricomycotina</taxon>
        <taxon>Agaricomycetes</taxon>
        <taxon>Agaricomycetidae</taxon>
        <taxon>Agaricales</taxon>
        <taxon>Marasmiineae</taxon>
        <taxon>Mycenaceae</taxon>
        <taxon>Mycena</taxon>
    </lineage>
</organism>
<evidence type="ECO:0000256" key="6">
    <source>
        <dbReference type="SAM" id="Phobius"/>
    </source>
</evidence>
<name>A0AAD2K4Z9_9AGAR</name>
<keyword evidence="8" id="KW-1185">Reference proteome</keyword>
<feature type="transmembrane region" description="Helical" evidence="6">
    <location>
        <begin position="121"/>
        <end position="150"/>
    </location>
</feature>
<dbReference type="Proteomes" id="UP001295794">
    <property type="component" value="Unassembled WGS sequence"/>
</dbReference>
<dbReference type="Gene3D" id="6.10.110.10">
    <property type="match status" value="1"/>
</dbReference>
<dbReference type="PANTHER" id="PTHR16932">
    <property type="entry name" value="INTERFERON ALPHA-INDUCIBLE PROTEIN 27"/>
    <property type="match status" value="1"/>
</dbReference>
<reference evidence="7" key="1">
    <citation type="submission" date="2023-11" db="EMBL/GenBank/DDBJ databases">
        <authorList>
            <person name="De Vega J J."/>
            <person name="De Vega J J."/>
        </authorList>
    </citation>
    <scope>NUCLEOTIDE SEQUENCE</scope>
</reference>
<keyword evidence="4 6" id="KW-1133">Transmembrane helix</keyword>
<comment type="caution">
    <text evidence="7">The sequence shown here is derived from an EMBL/GenBank/DDBJ whole genome shotgun (WGS) entry which is preliminary data.</text>
</comment>
<evidence type="ECO:0000256" key="5">
    <source>
        <dbReference type="ARBA" id="ARBA00023136"/>
    </source>
</evidence>
<evidence type="ECO:0000256" key="1">
    <source>
        <dbReference type="ARBA" id="ARBA00004141"/>
    </source>
</evidence>
<gene>
    <name evidence="7" type="ORF">MYCIT1_LOCUS28702</name>
</gene>
<proteinExistence type="inferred from homology"/>
<accession>A0AAD2K4Z9</accession>
<evidence type="ECO:0000256" key="3">
    <source>
        <dbReference type="ARBA" id="ARBA00022692"/>
    </source>
</evidence>
<evidence type="ECO:0000313" key="8">
    <source>
        <dbReference type="Proteomes" id="UP001295794"/>
    </source>
</evidence>
<evidence type="ECO:0000313" key="7">
    <source>
        <dbReference type="EMBL" id="CAK5278967.1"/>
    </source>
</evidence>
<dbReference type="AlphaFoldDB" id="A0AAD2K4Z9"/>
<comment type="subcellular location">
    <subcellularLocation>
        <location evidence="1">Membrane</location>
        <topology evidence="1">Multi-pass membrane protein</topology>
    </subcellularLocation>
</comment>